<dbReference type="AlphaFoldDB" id="F1THH9"/>
<sequence>MTNIADERKRLLIKVCNYYYIDGLNQQEISDKLGISRPQISRMLSQAKTEGIVNITIKNPYSEEEKYEKELIKTFGIQAAVVIDTAEAKQEEVNRCLGDSATVLLESMLKDNSVLGIMAGISMNSVSEEMVYFQRKNLSIVPLVGGWGPDGERWQANLNVSNIGEKLRCKYLQLNAPAFVASKKTRDALLEEPIISNVLDVARNSTVALVGIGQISENATIMRAGFFDNCEFNELKKNGAVASLCNSFINERGECIDFTASSRMIGITAEELKKITQVIAIASGDEKISAITAVLRGGWIDVLITNLSTAKEILKWHKLNPAK</sequence>
<evidence type="ECO:0000256" key="1">
    <source>
        <dbReference type="ARBA" id="ARBA00010466"/>
    </source>
</evidence>
<dbReference type="Gene3D" id="1.10.10.10">
    <property type="entry name" value="Winged helix-like DNA-binding domain superfamily/Winged helix DNA-binding domain"/>
    <property type="match status" value="1"/>
</dbReference>
<proteinExistence type="inferred from homology"/>
<gene>
    <name evidence="6" type="ORF">Cpap_0476</name>
</gene>
<dbReference type="GO" id="GO:0030246">
    <property type="term" value="F:carbohydrate binding"/>
    <property type="evidence" value="ECO:0007669"/>
    <property type="project" value="InterPro"/>
</dbReference>
<dbReference type="Pfam" id="PF04198">
    <property type="entry name" value="Sugar-bind"/>
    <property type="match status" value="1"/>
</dbReference>
<dbReference type="STRING" id="588581.Cpap_0476"/>
<keyword evidence="3" id="KW-0238">DNA-binding</keyword>
<evidence type="ECO:0000256" key="4">
    <source>
        <dbReference type="ARBA" id="ARBA00023163"/>
    </source>
</evidence>
<accession>F1THH9</accession>
<dbReference type="GO" id="GO:0003677">
    <property type="term" value="F:DNA binding"/>
    <property type="evidence" value="ECO:0007669"/>
    <property type="project" value="UniProtKB-KW"/>
</dbReference>
<dbReference type="RefSeq" id="WP_004621892.1">
    <property type="nucleotide sequence ID" value="NZ_ACXX02000016.1"/>
</dbReference>
<dbReference type="PANTHER" id="PTHR34294">
    <property type="entry name" value="TRANSCRIPTIONAL REGULATOR-RELATED"/>
    <property type="match status" value="1"/>
</dbReference>
<comment type="caution">
    <text evidence="6">The sequence shown here is derived from an EMBL/GenBank/DDBJ whole genome shotgun (WGS) entry which is preliminary data.</text>
</comment>
<keyword evidence="7" id="KW-1185">Reference proteome</keyword>
<evidence type="ECO:0000256" key="3">
    <source>
        <dbReference type="ARBA" id="ARBA00023125"/>
    </source>
</evidence>
<evidence type="ECO:0000313" key="7">
    <source>
        <dbReference type="Proteomes" id="UP000003860"/>
    </source>
</evidence>
<dbReference type="InterPro" id="IPR037171">
    <property type="entry name" value="NagB/RpiA_transferase-like"/>
</dbReference>
<keyword evidence="2" id="KW-0805">Transcription regulation</keyword>
<name>F1THH9_9FIRM</name>
<comment type="similarity">
    <text evidence="1">Belongs to the SorC transcriptional regulatory family.</text>
</comment>
<evidence type="ECO:0000259" key="5">
    <source>
        <dbReference type="Pfam" id="PF04198"/>
    </source>
</evidence>
<evidence type="ECO:0000313" key="6">
    <source>
        <dbReference type="EMBL" id="EGD46182.1"/>
    </source>
</evidence>
<dbReference type="Proteomes" id="UP000003860">
    <property type="component" value="Unassembled WGS sequence"/>
</dbReference>
<dbReference type="InterPro" id="IPR007324">
    <property type="entry name" value="Sugar-bd_dom_put"/>
</dbReference>
<dbReference type="InterPro" id="IPR051054">
    <property type="entry name" value="SorC_transcr_regulators"/>
</dbReference>
<dbReference type="InterPro" id="IPR036388">
    <property type="entry name" value="WH-like_DNA-bd_sf"/>
</dbReference>
<evidence type="ECO:0000256" key="2">
    <source>
        <dbReference type="ARBA" id="ARBA00023015"/>
    </source>
</evidence>
<feature type="domain" description="Sugar-binding" evidence="5">
    <location>
        <begin position="61"/>
        <end position="315"/>
    </location>
</feature>
<dbReference type="Gene3D" id="3.40.50.1360">
    <property type="match status" value="1"/>
</dbReference>
<protein>
    <submittedName>
        <fullName evidence="6">Transcriptional regulator, DeoR family</fullName>
    </submittedName>
</protein>
<dbReference type="EMBL" id="ACXX02000016">
    <property type="protein sequence ID" value="EGD46182.1"/>
    <property type="molecule type" value="Genomic_DNA"/>
</dbReference>
<organism evidence="6 7">
    <name type="scientific">Ruminiclostridium papyrosolvens DSM 2782</name>
    <dbReference type="NCBI Taxonomy" id="588581"/>
    <lineage>
        <taxon>Bacteria</taxon>
        <taxon>Bacillati</taxon>
        <taxon>Bacillota</taxon>
        <taxon>Clostridia</taxon>
        <taxon>Eubacteriales</taxon>
        <taxon>Oscillospiraceae</taxon>
        <taxon>Ruminiclostridium</taxon>
    </lineage>
</organism>
<dbReference type="PANTHER" id="PTHR34294:SF1">
    <property type="entry name" value="TRANSCRIPTIONAL REGULATOR LSRR"/>
    <property type="match status" value="1"/>
</dbReference>
<reference evidence="6" key="2">
    <citation type="submission" date="2011-01" db="EMBL/GenBank/DDBJ databases">
        <title>The Non-contiguous Finished genome of Clostridium papyrosolvens.</title>
        <authorList>
            <person name="Lucas S."/>
            <person name="Copeland A."/>
            <person name="Lapidus A."/>
            <person name="Cheng J.-F."/>
            <person name="Goodwin L."/>
            <person name="Pitluck S."/>
            <person name="Misra M."/>
            <person name="Chertkov O."/>
            <person name="Detter J.C."/>
            <person name="Han C."/>
            <person name="Tapia R."/>
            <person name="Land M."/>
            <person name="Hauser L."/>
            <person name="Kyrpides N."/>
            <person name="Ivanova N."/>
            <person name="Pagani I."/>
            <person name="Mouttaki H."/>
            <person name="He Z."/>
            <person name="Zhou J."/>
            <person name="Hemme C.L."/>
            <person name="Woyke T."/>
        </authorList>
    </citation>
    <scope>NUCLEOTIDE SEQUENCE [LARGE SCALE GENOMIC DNA]</scope>
    <source>
        <strain evidence="6">DSM 2782</strain>
    </source>
</reference>
<dbReference type="SUPFAM" id="SSF100950">
    <property type="entry name" value="NagB/RpiA/CoA transferase-like"/>
    <property type="match status" value="1"/>
</dbReference>
<keyword evidence="4" id="KW-0804">Transcription</keyword>
<dbReference type="OrthoDB" id="58802at2"/>
<dbReference type="eggNOG" id="COG2390">
    <property type="taxonomic scope" value="Bacteria"/>
</dbReference>
<reference evidence="6" key="1">
    <citation type="submission" date="2009-07" db="EMBL/GenBank/DDBJ databases">
        <authorList>
            <consortium name="US DOE Joint Genome Institute (JGI-PGF)"/>
            <person name="Lucas S."/>
            <person name="Copeland A."/>
            <person name="Lapidus A."/>
            <person name="Glavina del Rio T."/>
            <person name="Tice H."/>
            <person name="Bruce D."/>
            <person name="Goodwin L."/>
            <person name="Pitluck S."/>
            <person name="Larimer F."/>
            <person name="Land M.L."/>
            <person name="Mouttaki H."/>
            <person name="He Z."/>
            <person name="Zhou J."/>
            <person name="Hemme C.L."/>
        </authorList>
    </citation>
    <scope>NUCLEOTIDE SEQUENCE [LARGE SCALE GENOMIC DNA]</scope>
    <source>
        <strain evidence="6">DSM 2782</strain>
    </source>
</reference>